<evidence type="ECO:0000256" key="1">
    <source>
        <dbReference type="ARBA" id="ARBA00022679"/>
    </source>
</evidence>
<feature type="compositionally biased region" description="Low complexity" evidence="3">
    <location>
        <begin position="9"/>
        <end position="31"/>
    </location>
</feature>
<dbReference type="InterPro" id="IPR000182">
    <property type="entry name" value="GNAT_dom"/>
</dbReference>
<comment type="caution">
    <text evidence="5">The sequence shown here is derived from an EMBL/GenBank/DDBJ whole genome shotgun (WGS) entry which is preliminary data.</text>
</comment>
<evidence type="ECO:0000256" key="3">
    <source>
        <dbReference type="SAM" id="MobiDB-lite"/>
    </source>
</evidence>
<dbReference type="RefSeq" id="XP_029221997.1">
    <property type="nucleotide sequence ID" value="XM_029359084.1"/>
</dbReference>
<gene>
    <name evidence="5" type="ORF">BESB_003290</name>
</gene>
<dbReference type="GO" id="GO:0016747">
    <property type="term" value="F:acyltransferase activity, transferring groups other than amino-acyl groups"/>
    <property type="evidence" value="ECO:0007669"/>
    <property type="project" value="InterPro"/>
</dbReference>
<dbReference type="CDD" id="cd04301">
    <property type="entry name" value="NAT_SF"/>
    <property type="match status" value="1"/>
</dbReference>
<dbReference type="PROSITE" id="PS51186">
    <property type="entry name" value="GNAT"/>
    <property type="match status" value="1"/>
</dbReference>
<organism evidence="5 6">
    <name type="scientific">Besnoitia besnoiti</name>
    <name type="common">Apicomplexan protozoan</name>
    <dbReference type="NCBI Taxonomy" id="94643"/>
    <lineage>
        <taxon>Eukaryota</taxon>
        <taxon>Sar</taxon>
        <taxon>Alveolata</taxon>
        <taxon>Apicomplexa</taxon>
        <taxon>Conoidasida</taxon>
        <taxon>Coccidia</taxon>
        <taxon>Eucoccidiorida</taxon>
        <taxon>Eimeriorina</taxon>
        <taxon>Sarcocystidae</taxon>
        <taxon>Besnoitia</taxon>
    </lineage>
</organism>
<dbReference type="Proteomes" id="UP000224006">
    <property type="component" value="Chromosome I"/>
</dbReference>
<evidence type="ECO:0000313" key="6">
    <source>
        <dbReference type="Proteomes" id="UP000224006"/>
    </source>
</evidence>
<dbReference type="KEGG" id="bbes:BESB_003290"/>
<dbReference type="InterPro" id="IPR016181">
    <property type="entry name" value="Acyl_CoA_acyltransferase"/>
</dbReference>
<dbReference type="SUPFAM" id="SSF55729">
    <property type="entry name" value="Acyl-CoA N-acyltransferases (Nat)"/>
    <property type="match status" value="1"/>
</dbReference>
<evidence type="ECO:0000313" key="5">
    <source>
        <dbReference type="EMBL" id="PFH37988.1"/>
    </source>
</evidence>
<keyword evidence="2" id="KW-0012">Acyltransferase</keyword>
<feature type="domain" description="N-acetyltransferase" evidence="4">
    <location>
        <begin position="46"/>
        <end position="207"/>
    </location>
</feature>
<dbReference type="OrthoDB" id="47374at2759"/>
<reference evidence="5 6" key="1">
    <citation type="submission" date="2017-09" db="EMBL/GenBank/DDBJ databases">
        <title>Genome sequencing of Besnoitia besnoiti strain Bb-Ger1.</title>
        <authorList>
            <person name="Schares G."/>
            <person name="Venepally P."/>
            <person name="Lorenzi H.A."/>
        </authorList>
    </citation>
    <scope>NUCLEOTIDE SEQUENCE [LARGE SCALE GENOMIC DNA]</scope>
    <source>
        <strain evidence="5 6">Bb-Ger1</strain>
    </source>
</reference>
<dbReference type="PANTHER" id="PTHR42919:SF8">
    <property type="entry name" value="N-ALPHA-ACETYLTRANSFERASE 50"/>
    <property type="match status" value="1"/>
</dbReference>
<dbReference type="EMBL" id="NWUJ01000001">
    <property type="protein sequence ID" value="PFH37988.1"/>
    <property type="molecule type" value="Genomic_DNA"/>
</dbReference>
<dbReference type="InterPro" id="IPR051556">
    <property type="entry name" value="N-term/lysine_N-AcTrnsfr"/>
</dbReference>
<accession>A0A2A9MHH2</accession>
<protein>
    <submittedName>
        <fullName evidence="5">Acetyltransferase, GNAT family protein</fullName>
    </submittedName>
</protein>
<feature type="region of interest" description="Disordered" evidence="3">
    <location>
        <begin position="1"/>
        <end position="37"/>
    </location>
</feature>
<dbReference type="VEuPathDB" id="ToxoDB:BESB_003290"/>
<sequence>MGRLPVNQSAAATPASSCAPDDKAAAAASEGASKKKAPFPDPPACFGLGQLTRHNVMQMKQLHLATLPVTYGDVLYEQLQRHSQFSRLAYLGEVMVGGICCRVEAPPAAAAGAPKKRHSLYIMTLSVLKPYRRYGVASGLLSYILSRASEAQQGGVELEDCYLHVWTENKYALEFYEKRGFVNEGIQEDYYTDVTPTSAYILRTPLPWIYADPKFAAQGADGDGYDVTQHNLVVTASGGTGGK</sequence>
<keyword evidence="1 5" id="KW-0808">Transferase</keyword>
<dbReference type="STRING" id="94643.A0A2A9MHH2"/>
<keyword evidence="6" id="KW-1185">Reference proteome</keyword>
<evidence type="ECO:0000256" key="2">
    <source>
        <dbReference type="ARBA" id="ARBA00023315"/>
    </source>
</evidence>
<proteinExistence type="predicted"/>
<dbReference type="GO" id="GO:0007064">
    <property type="term" value="P:mitotic sister chromatid cohesion"/>
    <property type="evidence" value="ECO:0007669"/>
    <property type="project" value="TreeGrafter"/>
</dbReference>
<dbReference type="GeneID" id="40305392"/>
<dbReference type="PANTHER" id="PTHR42919">
    <property type="entry name" value="N-ALPHA-ACETYLTRANSFERASE"/>
    <property type="match status" value="1"/>
</dbReference>
<dbReference type="Gene3D" id="3.40.630.30">
    <property type="match status" value="1"/>
</dbReference>
<dbReference type="AlphaFoldDB" id="A0A2A9MHH2"/>
<evidence type="ECO:0000259" key="4">
    <source>
        <dbReference type="PROSITE" id="PS51186"/>
    </source>
</evidence>
<dbReference type="Pfam" id="PF00583">
    <property type="entry name" value="Acetyltransf_1"/>
    <property type="match status" value="1"/>
</dbReference>
<dbReference type="GO" id="GO:0031415">
    <property type="term" value="C:NatA complex"/>
    <property type="evidence" value="ECO:0007669"/>
    <property type="project" value="TreeGrafter"/>
</dbReference>
<name>A0A2A9MHH2_BESBE</name>